<feature type="region of interest" description="Disordered" evidence="10">
    <location>
        <begin position="630"/>
        <end position="661"/>
    </location>
</feature>
<dbReference type="PANTHER" id="PTHR10728:SF33">
    <property type="entry name" value="LYSOPHOSPHOLIPASE 1-RELATED"/>
    <property type="match status" value="1"/>
</dbReference>
<evidence type="ECO:0000256" key="10">
    <source>
        <dbReference type="SAM" id="MobiDB-lite"/>
    </source>
</evidence>
<dbReference type="EMBL" id="RYZW01000033">
    <property type="protein sequence ID" value="TDZ61092.1"/>
    <property type="molecule type" value="Genomic_DNA"/>
</dbReference>
<dbReference type="GO" id="GO:0004623">
    <property type="term" value="F:phospholipase A2 activity"/>
    <property type="evidence" value="ECO:0007669"/>
    <property type="project" value="TreeGrafter"/>
</dbReference>
<keyword evidence="13" id="KW-1185">Reference proteome</keyword>
<dbReference type="AlphaFoldDB" id="A0A4R8RGT7"/>
<comment type="caution">
    <text evidence="12">The sequence shown here is derived from an EMBL/GenBank/DDBJ whole genome shotgun (WGS) entry which is preliminary data.</text>
</comment>
<dbReference type="SMART" id="SM00022">
    <property type="entry name" value="PLAc"/>
    <property type="match status" value="1"/>
</dbReference>
<dbReference type="EC" id="3.1.1.5" evidence="2 9"/>
<accession>A0A4R8RGT7</accession>
<evidence type="ECO:0000313" key="12">
    <source>
        <dbReference type="EMBL" id="TDZ61092.1"/>
    </source>
</evidence>
<evidence type="ECO:0000259" key="11">
    <source>
        <dbReference type="PROSITE" id="PS51210"/>
    </source>
</evidence>
<dbReference type="InterPro" id="IPR002642">
    <property type="entry name" value="LysoPLipase_cat_dom"/>
</dbReference>
<feature type="signal peptide" evidence="9">
    <location>
        <begin position="1"/>
        <end position="23"/>
    </location>
</feature>
<comment type="similarity">
    <text evidence="1 9">Belongs to the lysophospholipase family.</text>
</comment>
<evidence type="ECO:0000256" key="1">
    <source>
        <dbReference type="ARBA" id="ARBA00008780"/>
    </source>
</evidence>
<keyword evidence="5 8" id="KW-0442">Lipid degradation</keyword>
<evidence type="ECO:0000313" key="13">
    <source>
        <dbReference type="Proteomes" id="UP000295703"/>
    </source>
</evidence>
<feature type="domain" description="PLA2c" evidence="11">
    <location>
        <begin position="39"/>
        <end position="595"/>
    </location>
</feature>
<dbReference type="Gene3D" id="3.40.1090.10">
    <property type="entry name" value="Cytosolic phospholipase A2 catalytic domain"/>
    <property type="match status" value="1"/>
</dbReference>
<protein>
    <recommendedName>
        <fullName evidence="2 9">Lysophospholipase</fullName>
        <ecNumber evidence="2 9">3.1.1.5</ecNumber>
    </recommendedName>
</protein>
<comment type="catalytic activity">
    <reaction evidence="9">
        <text>a 1-acyl-sn-glycero-3-phosphocholine + H2O = sn-glycerol 3-phosphocholine + a fatty acid + H(+)</text>
        <dbReference type="Rhea" id="RHEA:15177"/>
        <dbReference type="ChEBI" id="CHEBI:15377"/>
        <dbReference type="ChEBI" id="CHEBI:15378"/>
        <dbReference type="ChEBI" id="CHEBI:16870"/>
        <dbReference type="ChEBI" id="CHEBI:28868"/>
        <dbReference type="ChEBI" id="CHEBI:58168"/>
        <dbReference type="EC" id="3.1.1.5"/>
    </reaction>
</comment>
<organism evidence="12 13">
    <name type="scientific">Colletotrichum trifolii</name>
    <dbReference type="NCBI Taxonomy" id="5466"/>
    <lineage>
        <taxon>Eukaryota</taxon>
        <taxon>Fungi</taxon>
        <taxon>Dikarya</taxon>
        <taxon>Ascomycota</taxon>
        <taxon>Pezizomycotina</taxon>
        <taxon>Sordariomycetes</taxon>
        <taxon>Hypocreomycetidae</taxon>
        <taxon>Glomerellales</taxon>
        <taxon>Glomerellaceae</taxon>
        <taxon>Colletotrichum</taxon>
        <taxon>Colletotrichum orbiculare species complex</taxon>
    </lineage>
</organism>
<gene>
    <name evidence="12" type="primary">plb1</name>
    <name evidence="12" type="ORF">CTRI78_v004529</name>
</gene>
<evidence type="ECO:0000256" key="9">
    <source>
        <dbReference type="RuleBase" id="RU362103"/>
    </source>
</evidence>
<sequence length="686" mass="74817">MQPDLNRLLVLVGLVAGAGIASAQKQMPSADILSPSIVECPKGLHVRPAKEGLSRYERAWKSIRAQSVIPALDDYLTLVGIEGFNVTDYVRMLGPMTYPVVGLSVSGGGTQSGVGGLGIWQAFDIRNPAAIYSRTGGLSQILTYLTGLSGGGALTVSALASNDYMTTYNIRRSVNFSVDYTRGPDDNQDQYLGGIFDAVATKAKRGFPVSAADAFGLFWATYLPQDRRYDNFSDLATQDTYFSRGEAPMPIITLAEVVPGQSPAINDIMWPGRNATNGFNLTSYEVTPFEFGSWQGGRVQAFMPTMFLGSAMSNGSVVNSSSCVRGFDKWSFIQGSTTSAFNAWFIDDWFGVPVFAKRGAEAREIPVPAKWQRDGRVLLVSEVAEEFNRTFNESLWATYPNPFKNFNPAMKNVDELLLVDGSLTGETNPIRPLIVPEREVDFIIVYEASSDAQYSWVNGTNLINTAQSAEQGGIPFPRIPDVTTFITRNLTRQPTFFGCYDPNPNMPLVLYLPNSPWSGYSNFSYAKSSFTENEFDLTADNAFQLATYGNGTVDKEWPACLACAVIGRSLARLARDWPDQCRRCFERHCWDGQLSTRAVRPQDLDPRLRMNASMSFQEWNRTYWSSKTRMGGASTGGDDLLDEGPPKPKPAPGNGLGPSGAGGLADLSRGAVVVTVASVVGLVALL</sequence>
<evidence type="ECO:0000256" key="2">
    <source>
        <dbReference type="ARBA" id="ARBA00013274"/>
    </source>
</evidence>
<dbReference type="GO" id="GO:0004622">
    <property type="term" value="F:phosphatidylcholine lysophospholipase activity"/>
    <property type="evidence" value="ECO:0007669"/>
    <property type="project" value="UniProtKB-EC"/>
</dbReference>
<dbReference type="Pfam" id="PF01735">
    <property type="entry name" value="PLA2_B"/>
    <property type="match status" value="1"/>
</dbReference>
<dbReference type="PROSITE" id="PS51210">
    <property type="entry name" value="PLA2C"/>
    <property type="match status" value="1"/>
</dbReference>
<dbReference type="GO" id="GO:0046475">
    <property type="term" value="P:glycerophospholipid catabolic process"/>
    <property type="evidence" value="ECO:0007669"/>
    <property type="project" value="TreeGrafter"/>
</dbReference>
<evidence type="ECO:0000256" key="3">
    <source>
        <dbReference type="ARBA" id="ARBA00022729"/>
    </source>
</evidence>
<dbReference type="InterPro" id="IPR016035">
    <property type="entry name" value="Acyl_Trfase/lysoPLipase"/>
</dbReference>
<dbReference type="SUPFAM" id="SSF52151">
    <property type="entry name" value="FabD/lysophospholipase-like"/>
    <property type="match status" value="1"/>
</dbReference>
<dbReference type="PANTHER" id="PTHR10728">
    <property type="entry name" value="CYTOSOLIC PHOSPHOLIPASE A2"/>
    <property type="match status" value="1"/>
</dbReference>
<name>A0A4R8RGT7_COLTR</name>
<evidence type="ECO:0000256" key="6">
    <source>
        <dbReference type="ARBA" id="ARBA00023098"/>
    </source>
</evidence>
<evidence type="ECO:0000256" key="8">
    <source>
        <dbReference type="PROSITE-ProRule" id="PRU00555"/>
    </source>
</evidence>
<evidence type="ECO:0000256" key="7">
    <source>
        <dbReference type="ARBA" id="ARBA00023180"/>
    </source>
</evidence>
<feature type="chain" id="PRO_5021036841" description="Lysophospholipase" evidence="9">
    <location>
        <begin position="24"/>
        <end position="686"/>
    </location>
</feature>
<evidence type="ECO:0000256" key="4">
    <source>
        <dbReference type="ARBA" id="ARBA00022801"/>
    </source>
</evidence>
<dbReference type="Proteomes" id="UP000295703">
    <property type="component" value="Unassembled WGS sequence"/>
</dbReference>
<keyword evidence="7" id="KW-0325">Glycoprotein</keyword>
<keyword evidence="6 8" id="KW-0443">Lipid metabolism</keyword>
<reference evidence="12 13" key="1">
    <citation type="submission" date="2018-12" db="EMBL/GenBank/DDBJ databases">
        <title>Genome sequence and assembly of Colletotrichum trifolii.</title>
        <authorList>
            <person name="Gan P."/>
            <person name="Shirasu K."/>
        </authorList>
    </citation>
    <scope>NUCLEOTIDE SEQUENCE [LARGE SCALE GENOMIC DNA]</scope>
    <source>
        <strain evidence="12 13">543-2</strain>
    </source>
</reference>
<dbReference type="GO" id="GO:0005829">
    <property type="term" value="C:cytosol"/>
    <property type="evidence" value="ECO:0007669"/>
    <property type="project" value="TreeGrafter"/>
</dbReference>
<dbReference type="STRING" id="5466.A0A4R8RGT7"/>
<keyword evidence="3 9" id="KW-0732">Signal</keyword>
<keyword evidence="4 8" id="KW-0378">Hydrolase</keyword>
<proteinExistence type="inferred from homology"/>
<evidence type="ECO:0000256" key="5">
    <source>
        <dbReference type="ARBA" id="ARBA00022963"/>
    </source>
</evidence>